<keyword evidence="4" id="KW-1185">Reference proteome</keyword>
<proteinExistence type="predicted"/>
<protein>
    <recommendedName>
        <fullName evidence="2">Cyanobacterial TRADD-N associated 2 transmembrane domain-containing protein</fullName>
    </recommendedName>
</protein>
<dbReference type="KEGG" id="acy:Anacy_6002"/>
<dbReference type="Proteomes" id="UP000010474">
    <property type="component" value="Plasmid pANACY.03"/>
</dbReference>
<geneLocation type="plasmid" evidence="3 4">
    <name>pANACY.03</name>
</geneLocation>
<dbReference type="AlphaFoldDB" id="K9ZSE6"/>
<accession>K9ZSE6</accession>
<dbReference type="PATRIC" id="fig|272123.3.peg.6518"/>
<evidence type="ECO:0000313" key="4">
    <source>
        <dbReference type="Proteomes" id="UP000010474"/>
    </source>
</evidence>
<evidence type="ECO:0000313" key="3">
    <source>
        <dbReference type="EMBL" id="AFZ61280.1"/>
    </source>
</evidence>
<feature type="domain" description="Cyanobacterial TRADD-N associated 2 transmembrane" evidence="2">
    <location>
        <begin position="36"/>
        <end position="99"/>
    </location>
</feature>
<evidence type="ECO:0000256" key="1">
    <source>
        <dbReference type="SAM" id="Phobius"/>
    </source>
</evidence>
<reference evidence="4" key="1">
    <citation type="journal article" date="2013" name="Proc. Natl. Acad. Sci. U.S.A.">
        <title>Improving the coverage of the cyanobacterial phylum using diversity-driven genome sequencing.</title>
        <authorList>
            <person name="Shih P.M."/>
            <person name="Wu D."/>
            <person name="Latifi A."/>
            <person name="Axen S.D."/>
            <person name="Fewer D.P."/>
            <person name="Talla E."/>
            <person name="Calteau A."/>
            <person name="Cai F."/>
            <person name="Tandeau de Marsac N."/>
            <person name="Rippka R."/>
            <person name="Herdman M."/>
            <person name="Sivonen K."/>
            <person name="Coursin T."/>
            <person name="Laurent T."/>
            <person name="Goodwin L."/>
            <person name="Nolan M."/>
            <person name="Davenport K.W."/>
            <person name="Han C.S."/>
            <person name="Rubin E.M."/>
            <person name="Eisen J.A."/>
            <person name="Woyke T."/>
            <person name="Gugger M."/>
            <person name="Kerfeld C.A."/>
        </authorList>
    </citation>
    <scope>NUCLEOTIDE SEQUENCE [LARGE SCALE GENOMIC DNA]</scope>
    <source>
        <strain evidence="4">ATCC 27899 / PCC 7122</strain>
    </source>
</reference>
<dbReference type="HOGENOM" id="CLU_2178302_0_0_3"/>
<keyword evidence="1" id="KW-0472">Membrane</keyword>
<organism evidence="3 4">
    <name type="scientific">Anabaena cylindrica (strain ATCC 27899 / PCC 7122)</name>
    <dbReference type="NCBI Taxonomy" id="272123"/>
    <lineage>
        <taxon>Bacteria</taxon>
        <taxon>Bacillati</taxon>
        <taxon>Cyanobacteriota</taxon>
        <taxon>Cyanophyceae</taxon>
        <taxon>Nostocales</taxon>
        <taxon>Nostocaceae</taxon>
        <taxon>Anabaena</taxon>
    </lineage>
</organism>
<keyword evidence="1" id="KW-0812">Transmembrane</keyword>
<sequence length="109" mass="12173">MDLSKQINQNYWIMTNQHNIQPAPKSNPYLTLIIKERLRQARRSFDFALIATALSFGISLVGAGYLINNKASEGAVTTAVGLMASVRYMQIAKDANNRLDKIVDDLDTE</sequence>
<evidence type="ECO:0000259" key="2">
    <source>
        <dbReference type="Pfam" id="PF20712"/>
    </source>
</evidence>
<gene>
    <name evidence="3" type="ordered locus">Anacy_6002</name>
</gene>
<keyword evidence="3" id="KW-0614">Plasmid</keyword>
<keyword evidence="1" id="KW-1133">Transmembrane helix</keyword>
<dbReference type="Pfam" id="PF20712">
    <property type="entry name" value="CyanoTRADDas_TM"/>
    <property type="match status" value="1"/>
</dbReference>
<dbReference type="EMBL" id="CP003662">
    <property type="protein sequence ID" value="AFZ61280.1"/>
    <property type="molecule type" value="Genomic_DNA"/>
</dbReference>
<dbReference type="OrthoDB" id="518133at2"/>
<name>K9ZSE6_ANACC</name>
<dbReference type="InterPro" id="IPR048567">
    <property type="entry name" value="CyanoTRADDas_TM"/>
</dbReference>
<feature type="transmembrane region" description="Helical" evidence="1">
    <location>
        <begin position="47"/>
        <end position="67"/>
    </location>
</feature>